<dbReference type="Pfam" id="PF02572">
    <property type="entry name" value="CobA_CobO_BtuR"/>
    <property type="match status" value="1"/>
</dbReference>
<dbReference type="AlphaFoldDB" id="A0A1G7Z7I3"/>
<dbReference type="PANTHER" id="PTHR46638:SF1">
    <property type="entry name" value="CORRINOID ADENOSYLTRANSFERASE"/>
    <property type="match status" value="1"/>
</dbReference>
<evidence type="ECO:0000256" key="9">
    <source>
        <dbReference type="SAM" id="MobiDB-lite"/>
    </source>
</evidence>
<keyword evidence="4 8" id="KW-0627">Porphyrin biosynthesis</keyword>
<dbReference type="InterPro" id="IPR027417">
    <property type="entry name" value="P-loop_NTPase"/>
</dbReference>
<dbReference type="CDD" id="cd00561">
    <property type="entry name" value="CobA_ACA"/>
    <property type="match status" value="1"/>
</dbReference>
<keyword evidence="12" id="KW-1185">Reference proteome</keyword>
<dbReference type="Gene3D" id="3.40.50.300">
    <property type="entry name" value="P-loop containing nucleotide triphosphate hydrolases"/>
    <property type="match status" value="1"/>
</dbReference>
<dbReference type="UniPathway" id="UPA00148">
    <property type="reaction ID" value="UER00233"/>
</dbReference>
<dbReference type="STRING" id="83401.SAMN05421742_10427"/>
<keyword evidence="8" id="KW-0963">Cytoplasm</keyword>
<dbReference type="PIRSF" id="PIRSF015617">
    <property type="entry name" value="Adensltrnsf_CobA"/>
    <property type="match status" value="1"/>
</dbReference>
<evidence type="ECO:0000313" key="12">
    <source>
        <dbReference type="Proteomes" id="UP000217076"/>
    </source>
</evidence>
<evidence type="ECO:0000256" key="2">
    <source>
        <dbReference type="ARBA" id="ARBA00007487"/>
    </source>
</evidence>
<dbReference type="GO" id="GO:0005737">
    <property type="term" value="C:cytoplasm"/>
    <property type="evidence" value="ECO:0007669"/>
    <property type="project" value="UniProtKB-SubCell"/>
</dbReference>
<dbReference type="GO" id="GO:0005524">
    <property type="term" value="F:ATP binding"/>
    <property type="evidence" value="ECO:0007669"/>
    <property type="project" value="UniProtKB-UniRule"/>
</dbReference>
<dbReference type="EC" id="2.5.1.17" evidence="3 8"/>
<dbReference type="SUPFAM" id="SSF52540">
    <property type="entry name" value="P-loop containing nucleoside triphosphate hydrolases"/>
    <property type="match status" value="1"/>
</dbReference>
<gene>
    <name evidence="11" type="ORF">SAMN05421742_10427</name>
</gene>
<dbReference type="InterPro" id="IPR025826">
    <property type="entry name" value="Co_AT_N_dom"/>
</dbReference>
<comment type="pathway">
    <text evidence="1 8">Cofactor biosynthesis; adenosylcobalamin biosynthesis; adenosylcobalamin from cob(II)yrinate a,c-diamide: step 2/7.</text>
</comment>
<dbReference type="PANTHER" id="PTHR46638">
    <property type="entry name" value="CORRINOID ADENOSYLTRANSFERASE"/>
    <property type="match status" value="1"/>
</dbReference>
<evidence type="ECO:0000256" key="1">
    <source>
        <dbReference type="ARBA" id="ARBA00005121"/>
    </source>
</evidence>
<dbReference type="GO" id="GO:0009236">
    <property type="term" value="P:cobalamin biosynthetic process"/>
    <property type="evidence" value="ECO:0007669"/>
    <property type="project" value="UniProtKB-UniRule"/>
</dbReference>
<evidence type="ECO:0000256" key="4">
    <source>
        <dbReference type="ARBA" id="ARBA00023244"/>
    </source>
</evidence>
<dbReference type="InterPro" id="IPR003724">
    <property type="entry name" value="CblAdoTrfase_CobA"/>
</dbReference>
<accession>A0A1G7Z7I3</accession>
<evidence type="ECO:0000259" key="10">
    <source>
        <dbReference type="Pfam" id="PF12557"/>
    </source>
</evidence>
<comment type="catalytic activity">
    <reaction evidence="7 8">
        <text>2 cob(II)alamin + reduced [electron-transfer flavoprotein] + 2 ATP = 2 adenosylcob(III)alamin + 2 triphosphate + oxidized [electron-transfer flavoprotein] + 3 H(+)</text>
        <dbReference type="Rhea" id="RHEA:28671"/>
        <dbReference type="Rhea" id="RHEA-COMP:10685"/>
        <dbReference type="Rhea" id="RHEA-COMP:10686"/>
        <dbReference type="ChEBI" id="CHEBI:15378"/>
        <dbReference type="ChEBI" id="CHEBI:16304"/>
        <dbReference type="ChEBI" id="CHEBI:18036"/>
        <dbReference type="ChEBI" id="CHEBI:18408"/>
        <dbReference type="ChEBI" id="CHEBI:30616"/>
        <dbReference type="ChEBI" id="CHEBI:57692"/>
        <dbReference type="ChEBI" id="CHEBI:58307"/>
        <dbReference type="EC" id="2.5.1.17"/>
    </reaction>
</comment>
<dbReference type="EMBL" id="FNCV01000004">
    <property type="protein sequence ID" value="SDH04703.1"/>
    <property type="molecule type" value="Genomic_DNA"/>
</dbReference>
<dbReference type="Proteomes" id="UP000217076">
    <property type="component" value="Unassembled WGS sequence"/>
</dbReference>
<keyword evidence="8" id="KW-0169">Cobalamin biosynthesis</keyword>
<dbReference type="Pfam" id="PF12557">
    <property type="entry name" value="Co_AT_N"/>
    <property type="match status" value="1"/>
</dbReference>
<organism evidence="11 12">
    <name type="scientific">Roseospirillum parvum</name>
    <dbReference type="NCBI Taxonomy" id="83401"/>
    <lineage>
        <taxon>Bacteria</taxon>
        <taxon>Pseudomonadati</taxon>
        <taxon>Pseudomonadota</taxon>
        <taxon>Alphaproteobacteria</taxon>
        <taxon>Rhodospirillales</taxon>
        <taxon>Rhodospirillaceae</taxon>
        <taxon>Roseospirillum</taxon>
    </lineage>
</organism>
<dbReference type="RefSeq" id="WP_092617572.1">
    <property type="nucleotide sequence ID" value="NZ_FNCV01000004.1"/>
</dbReference>
<name>A0A1G7Z7I3_9PROT</name>
<feature type="domain" description="Cob(I)alamin adenosyltransferase N-terminal" evidence="10">
    <location>
        <begin position="5"/>
        <end position="27"/>
    </location>
</feature>
<comment type="function">
    <text evidence="5 8">Required for both de novo synthesis of the corrin ring for the assimilation of exogenous corrinoids. Participates in the adenosylation of a variety of incomplete and complete corrinoids.</text>
</comment>
<comment type="catalytic activity">
    <reaction evidence="6 8">
        <text>2 cob(II)yrinate a,c diamide + reduced [electron-transfer flavoprotein] + 2 ATP = 2 adenosylcob(III)yrinate a,c-diamide + 2 triphosphate + oxidized [electron-transfer flavoprotein] + 3 H(+)</text>
        <dbReference type="Rhea" id="RHEA:11528"/>
        <dbReference type="Rhea" id="RHEA-COMP:10685"/>
        <dbReference type="Rhea" id="RHEA-COMP:10686"/>
        <dbReference type="ChEBI" id="CHEBI:15378"/>
        <dbReference type="ChEBI" id="CHEBI:18036"/>
        <dbReference type="ChEBI" id="CHEBI:30616"/>
        <dbReference type="ChEBI" id="CHEBI:57692"/>
        <dbReference type="ChEBI" id="CHEBI:58307"/>
        <dbReference type="ChEBI" id="CHEBI:58503"/>
        <dbReference type="ChEBI" id="CHEBI:58537"/>
        <dbReference type="EC" id="2.5.1.17"/>
    </reaction>
</comment>
<feature type="compositionally biased region" description="Basic and acidic residues" evidence="9">
    <location>
        <begin position="1"/>
        <end position="18"/>
    </location>
</feature>
<keyword evidence="8" id="KW-0547">Nucleotide-binding</keyword>
<keyword evidence="8" id="KW-0067">ATP-binding</keyword>
<protein>
    <recommendedName>
        <fullName evidence="3 8">Corrinoid adenosyltransferase</fullName>
        <ecNumber evidence="3 8">2.5.1.17</ecNumber>
    </recommendedName>
    <alternativeName>
        <fullName evidence="8">Cob(II)alamin adenosyltransferase</fullName>
    </alternativeName>
    <alternativeName>
        <fullName evidence="8">Cob(II)yrinic acid a,c-diamide adenosyltransferase</fullName>
    </alternativeName>
</protein>
<evidence type="ECO:0000256" key="6">
    <source>
        <dbReference type="ARBA" id="ARBA00048555"/>
    </source>
</evidence>
<dbReference type="NCBIfam" id="NF004637">
    <property type="entry name" value="PRK05986.1"/>
    <property type="match status" value="1"/>
</dbReference>
<proteinExistence type="inferred from homology"/>
<dbReference type="NCBIfam" id="TIGR00708">
    <property type="entry name" value="cobA"/>
    <property type="match status" value="1"/>
</dbReference>
<evidence type="ECO:0000256" key="7">
    <source>
        <dbReference type="ARBA" id="ARBA00048692"/>
    </source>
</evidence>
<keyword evidence="8 11" id="KW-0808">Transferase</keyword>
<evidence type="ECO:0000256" key="3">
    <source>
        <dbReference type="ARBA" id="ARBA00012454"/>
    </source>
</evidence>
<comment type="subcellular location">
    <subcellularLocation>
        <location evidence="8">Cytoplasm</location>
    </subcellularLocation>
</comment>
<feature type="region of interest" description="Disordered" evidence="9">
    <location>
        <begin position="1"/>
        <end position="27"/>
    </location>
</feature>
<comment type="similarity">
    <text evidence="2 8">Belongs to the Cob(I)alamin adenosyltransferase family.</text>
</comment>
<evidence type="ECO:0000313" key="11">
    <source>
        <dbReference type="EMBL" id="SDH04703.1"/>
    </source>
</evidence>
<reference evidence="12" key="1">
    <citation type="submission" date="2016-10" db="EMBL/GenBank/DDBJ databases">
        <authorList>
            <person name="Varghese N."/>
            <person name="Submissions S."/>
        </authorList>
    </citation>
    <scope>NUCLEOTIDE SEQUENCE [LARGE SCALE GENOMIC DNA]</scope>
    <source>
        <strain evidence="12">930I</strain>
    </source>
</reference>
<dbReference type="OrthoDB" id="9810309at2"/>
<sequence>MTQEDHNPPDSDRHQEKMARKKAARDRLMASKEGDKPLLIVTTGTGKGKTTAALGMIVRCLGHGMKVGVVQFIKGAWDTAERRFFEALPGDLITFHALGEGFSWETQDQARDTAAAERAWTAAKEMLADPAFAMIVLDEINVAIRNGQLDEQVVIDAIAHRPHRQHVVMTGRGASERLIEAADLVTEMKLLKHPFRGGVKGQPGVEF</sequence>
<dbReference type="GO" id="GO:0006779">
    <property type="term" value="P:porphyrin-containing compound biosynthetic process"/>
    <property type="evidence" value="ECO:0007669"/>
    <property type="project" value="UniProtKB-UniRule"/>
</dbReference>
<evidence type="ECO:0000256" key="8">
    <source>
        <dbReference type="PIRNR" id="PIRNR015617"/>
    </source>
</evidence>
<dbReference type="GO" id="GO:0008817">
    <property type="term" value="F:corrinoid adenosyltransferase activity"/>
    <property type="evidence" value="ECO:0007669"/>
    <property type="project" value="UniProtKB-UniRule"/>
</dbReference>
<evidence type="ECO:0000256" key="5">
    <source>
        <dbReference type="ARBA" id="ARBA00024929"/>
    </source>
</evidence>